<reference evidence="1" key="1">
    <citation type="submission" date="2021-02" db="EMBL/GenBank/DDBJ databases">
        <title>Draft genome sequence of Microbispora sp. RL4-1S isolated from rice leaves in Thailand.</title>
        <authorList>
            <person name="Muangham S."/>
            <person name="Duangmal K."/>
        </authorList>
    </citation>
    <scope>NUCLEOTIDE SEQUENCE</scope>
    <source>
        <strain evidence="1">RL4-1S</strain>
    </source>
</reference>
<dbReference type="RefSeq" id="WP_210157355.1">
    <property type="nucleotide sequence ID" value="NZ_JAFCNB010000010.1"/>
</dbReference>
<gene>
    <name evidence="1" type="ORF">JOL79_19980</name>
</gene>
<dbReference type="AlphaFoldDB" id="A0A941AJB8"/>
<accession>A0A941AJB8</accession>
<comment type="caution">
    <text evidence="1">The sequence shown here is derived from an EMBL/GenBank/DDBJ whole genome shotgun (WGS) entry which is preliminary data.</text>
</comment>
<evidence type="ECO:0000313" key="2">
    <source>
        <dbReference type="Proteomes" id="UP000674234"/>
    </source>
</evidence>
<sequence length="50" mass="5861">MYELYQRVAPRPEDFPKLLDKIGATVAGRARPHAVTLEDRARKRWTRPAR</sequence>
<name>A0A941AJB8_9ACTN</name>
<organism evidence="1 2">
    <name type="scientific">Microbispora oryzae</name>
    <dbReference type="NCBI Taxonomy" id="2806554"/>
    <lineage>
        <taxon>Bacteria</taxon>
        <taxon>Bacillati</taxon>
        <taxon>Actinomycetota</taxon>
        <taxon>Actinomycetes</taxon>
        <taxon>Streptosporangiales</taxon>
        <taxon>Streptosporangiaceae</taxon>
        <taxon>Microbispora</taxon>
    </lineage>
</organism>
<dbReference type="EMBL" id="JAFCNB010000010">
    <property type="protein sequence ID" value="MBP2706091.1"/>
    <property type="molecule type" value="Genomic_DNA"/>
</dbReference>
<keyword evidence="2" id="KW-1185">Reference proteome</keyword>
<proteinExistence type="predicted"/>
<protein>
    <submittedName>
        <fullName evidence="1">Uncharacterized protein</fullName>
    </submittedName>
</protein>
<dbReference type="Proteomes" id="UP000674234">
    <property type="component" value="Unassembled WGS sequence"/>
</dbReference>
<evidence type="ECO:0000313" key="1">
    <source>
        <dbReference type="EMBL" id="MBP2706091.1"/>
    </source>
</evidence>